<evidence type="ECO:0000256" key="1">
    <source>
        <dbReference type="ARBA" id="ARBA00001255"/>
    </source>
</evidence>
<evidence type="ECO:0000259" key="10">
    <source>
        <dbReference type="SMART" id="SM00776"/>
    </source>
</evidence>
<dbReference type="Pfam" id="PF21253">
    <property type="entry name" value="Mann_GBD_bact"/>
    <property type="match status" value="1"/>
</dbReference>
<evidence type="ECO:0000256" key="3">
    <source>
        <dbReference type="ARBA" id="ARBA00012755"/>
    </source>
</evidence>
<dbReference type="InterPro" id="IPR013780">
    <property type="entry name" value="Glyco_hydro_b"/>
</dbReference>
<evidence type="ECO:0000313" key="12">
    <source>
        <dbReference type="Proteomes" id="UP000185596"/>
    </source>
</evidence>
<evidence type="ECO:0000256" key="9">
    <source>
        <dbReference type="SAM" id="SignalP"/>
    </source>
</evidence>
<gene>
    <name evidence="11" type="ORF">BU204_17010</name>
</gene>
<name>A0A1Q8CPK6_9PSEU</name>
<keyword evidence="4 9" id="KW-0732">Signal</keyword>
<evidence type="ECO:0000256" key="5">
    <source>
        <dbReference type="ARBA" id="ARBA00022801"/>
    </source>
</evidence>
<feature type="domain" description="Glycosyl hydrolase family 98 putative carbohydrate-binding module" evidence="10">
    <location>
        <begin position="513"/>
        <end position="662"/>
    </location>
</feature>
<dbReference type="Gene3D" id="2.60.120.260">
    <property type="entry name" value="Galactose-binding domain-like"/>
    <property type="match status" value="1"/>
</dbReference>
<dbReference type="InterPro" id="IPR017853">
    <property type="entry name" value="GH"/>
</dbReference>
<evidence type="ECO:0000256" key="6">
    <source>
        <dbReference type="ARBA" id="ARBA00023157"/>
    </source>
</evidence>
<dbReference type="Pfam" id="PF16499">
    <property type="entry name" value="Melibiase_2"/>
    <property type="match status" value="1"/>
</dbReference>
<dbReference type="Gene3D" id="3.20.20.70">
    <property type="entry name" value="Aldolase class I"/>
    <property type="match status" value="1"/>
</dbReference>
<dbReference type="Gene3D" id="2.60.120.1060">
    <property type="entry name" value="NPCBM/NEW2 domain"/>
    <property type="match status" value="1"/>
</dbReference>
<dbReference type="InterPro" id="IPR002241">
    <property type="entry name" value="Glyco_hydro_27"/>
</dbReference>
<dbReference type="SUPFAM" id="SSF51445">
    <property type="entry name" value="(Trans)glycosidases"/>
    <property type="match status" value="1"/>
</dbReference>
<dbReference type="InterPro" id="IPR013783">
    <property type="entry name" value="Ig-like_fold"/>
</dbReference>
<protein>
    <recommendedName>
        <fullName evidence="3 8">Alpha-galactosidase</fullName>
        <ecNumber evidence="3 8">3.2.1.22</ecNumber>
    </recommendedName>
    <alternativeName>
        <fullName evidence="8">Melibiase</fullName>
    </alternativeName>
</protein>
<dbReference type="InterPro" id="IPR013785">
    <property type="entry name" value="Aldolase_TIM"/>
</dbReference>
<dbReference type="SUPFAM" id="SSF49785">
    <property type="entry name" value="Galactose-binding domain-like"/>
    <property type="match status" value="2"/>
</dbReference>
<comment type="similarity">
    <text evidence="2 8">Belongs to the glycosyl hydrolase 27 family.</text>
</comment>
<reference evidence="11 12" key="1">
    <citation type="submission" date="2016-12" db="EMBL/GenBank/DDBJ databases">
        <title>The draft genome sequence of Actinophytocola sp. 11-183.</title>
        <authorList>
            <person name="Wang W."/>
            <person name="Yuan L."/>
        </authorList>
    </citation>
    <scope>NUCLEOTIDE SEQUENCE [LARGE SCALE GENOMIC DNA]</scope>
    <source>
        <strain evidence="11 12">11-183</strain>
    </source>
</reference>
<proteinExistence type="inferred from homology"/>
<dbReference type="Gene3D" id="2.60.40.1180">
    <property type="entry name" value="Golgi alpha-mannosidase II"/>
    <property type="match status" value="1"/>
</dbReference>
<dbReference type="Proteomes" id="UP000185596">
    <property type="component" value="Unassembled WGS sequence"/>
</dbReference>
<dbReference type="EMBL" id="MSIE01000030">
    <property type="protein sequence ID" value="OLF16290.1"/>
    <property type="molecule type" value="Genomic_DNA"/>
</dbReference>
<accession>A0A1Q8CPK6</accession>
<organism evidence="11 12">
    <name type="scientific">Actinophytocola xanthii</name>
    <dbReference type="NCBI Taxonomy" id="1912961"/>
    <lineage>
        <taxon>Bacteria</taxon>
        <taxon>Bacillati</taxon>
        <taxon>Actinomycetota</taxon>
        <taxon>Actinomycetes</taxon>
        <taxon>Pseudonocardiales</taxon>
        <taxon>Pseudonocardiaceae</taxon>
    </lineage>
</organism>
<feature type="chain" id="PRO_5012028105" description="Alpha-galactosidase" evidence="9">
    <location>
        <begin position="21"/>
        <end position="826"/>
    </location>
</feature>
<dbReference type="Pfam" id="PF08305">
    <property type="entry name" value="NPCBM"/>
    <property type="match status" value="1"/>
</dbReference>
<feature type="signal peptide" evidence="9">
    <location>
        <begin position="1"/>
        <end position="20"/>
    </location>
</feature>
<evidence type="ECO:0000256" key="8">
    <source>
        <dbReference type="RuleBase" id="RU361168"/>
    </source>
</evidence>
<dbReference type="CDD" id="cd14792">
    <property type="entry name" value="GH27"/>
    <property type="match status" value="1"/>
</dbReference>
<dbReference type="AlphaFoldDB" id="A0A1Q8CPK6"/>
<dbReference type="SMART" id="SM00776">
    <property type="entry name" value="NPCBM"/>
    <property type="match status" value="1"/>
</dbReference>
<dbReference type="PRINTS" id="PR00740">
    <property type="entry name" value="GLHYDRLASE27"/>
</dbReference>
<dbReference type="STRING" id="1912961.BU204_17010"/>
<dbReference type="GO" id="GO:0016052">
    <property type="term" value="P:carbohydrate catabolic process"/>
    <property type="evidence" value="ECO:0007669"/>
    <property type="project" value="UniProtKB-ARBA"/>
</dbReference>
<dbReference type="FunFam" id="3.20.20.70:FF:000202">
    <property type="entry name" value="Alpha-galactosidase"/>
    <property type="match status" value="1"/>
</dbReference>
<comment type="caution">
    <text evidence="11">The sequence shown here is derived from an EMBL/GenBank/DDBJ whole genome shotgun (WGS) entry which is preliminary data.</text>
</comment>
<evidence type="ECO:0000313" key="11">
    <source>
        <dbReference type="EMBL" id="OLF16290.1"/>
    </source>
</evidence>
<keyword evidence="7 8" id="KW-0326">Glycosidase</keyword>
<dbReference type="Gene3D" id="2.60.40.10">
    <property type="entry name" value="Immunoglobulins"/>
    <property type="match status" value="1"/>
</dbReference>
<dbReference type="InterPro" id="IPR049475">
    <property type="entry name" value="Mann_GBD_bact"/>
</dbReference>
<dbReference type="InterPro" id="IPR018905">
    <property type="entry name" value="A-galactase_NEW3"/>
</dbReference>
<dbReference type="EC" id="3.2.1.22" evidence="3 8"/>
<evidence type="ECO:0000256" key="4">
    <source>
        <dbReference type="ARBA" id="ARBA00022729"/>
    </source>
</evidence>
<keyword evidence="5 8" id="KW-0378">Hydrolase</keyword>
<dbReference type="PANTHER" id="PTHR11452:SF75">
    <property type="entry name" value="ALPHA-GALACTOSIDASE MEL1"/>
    <property type="match status" value="1"/>
</dbReference>
<evidence type="ECO:0000256" key="7">
    <source>
        <dbReference type="ARBA" id="ARBA00023295"/>
    </source>
</evidence>
<keyword evidence="12" id="KW-1185">Reference proteome</keyword>
<comment type="catalytic activity">
    <reaction evidence="1 8">
        <text>Hydrolysis of terminal, non-reducing alpha-D-galactose residues in alpha-D-galactosides, including galactose oligosaccharides, galactomannans and galactolipids.</text>
        <dbReference type="EC" id="3.2.1.22"/>
    </reaction>
</comment>
<dbReference type="GO" id="GO:0004557">
    <property type="term" value="F:alpha-galactosidase activity"/>
    <property type="evidence" value="ECO:0007669"/>
    <property type="project" value="UniProtKB-EC"/>
</dbReference>
<evidence type="ECO:0000256" key="2">
    <source>
        <dbReference type="ARBA" id="ARBA00009743"/>
    </source>
</evidence>
<keyword evidence="6 8" id="KW-1015">Disulfide bond</keyword>
<dbReference type="InterPro" id="IPR008979">
    <property type="entry name" value="Galactose-bd-like_sf"/>
</dbReference>
<sequence>MGAALTLLGGVLAAAPPAVSAPVAAGASAETLAPTPPMGFNNWNAFGCDVSEALIRETADVLVSSGLAELGYEYVNIDDCWSMRERGPDGRLVPDPVKFPNGIAGLADYVHGKGLKLGIYGDAGTRTCAGYPGSLGKEDIDAQTWADWGVDYLKYDNCHNQSDGSQADFVRRYTAMREALDRTGRPIVYAICEWGQSRPWEWAHDVGDLWRTTGDISDNWPSLRSIIAQNAPLHPYAGPGNWNDPDMLEIGNGGMTATEYRTHLSMWAMMAAPLLIGTDLRTASPDTLAILGNREVVAIDQDRLGVQAAVLEDRDGLMVLDKPLADGDRAIALYNSTDALATVDVEASATGLPAAGAYQLRDVWTGQVRQAGTTISAAVPAHGTVVYRVRALDDPGSTAPLVTAGAALGTLVPGAEGGTLTTTATNRGAGPIHHVEVSVRAPQGWSVVTTSPADQSELAPDASLSTTWTVTAPEGTAAGAHPITVTADYMWGPHHTPGSTTSELVTTVVTAPPDGRRHLGTLEPVRAAGARGPVEVDLSVGGAAEGDGSLITIGGRVHTRGLGTAAPSEIVYYLGGRCSSLTTDVGLDDAATAAVPAAFTVLADDEVVASAENVLAGQAPRTLVADLTGATWLRLVATGSGPAPDGTVVNDSADWAAPVLTCGDVSPDDPVLPVERTLVSFESGTEDWTIANPGDGGTMARSSAFHTDGEYGLQVDTPLSGNWFGRVLPEPLDLSGFSALRFDVRGGATSGTTGEIAVQVGPDLSWCQGGRWAWTGAGASRTVSAAFAEIECPAGVQLDLTQIRALWVFLNGGDRVHIDNVRAAEE</sequence>
<dbReference type="InterPro" id="IPR038637">
    <property type="entry name" value="NPCBM_sf"/>
</dbReference>
<dbReference type="PANTHER" id="PTHR11452">
    <property type="entry name" value="ALPHA-GALACTOSIDASE/ALPHA-N-ACETYLGALACTOSAMINIDASE"/>
    <property type="match status" value="1"/>
</dbReference>
<dbReference type="InterPro" id="IPR013222">
    <property type="entry name" value="Glyco_hyd_98_carb-bd"/>
</dbReference>
<dbReference type="Pfam" id="PF10633">
    <property type="entry name" value="NPCBM_assoc"/>
    <property type="match status" value="1"/>
</dbReference>
<dbReference type="SUPFAM" id="SSF51011">
    <property type="entry name" value="Glycosyl hydrolase domain"/>
    <property type="match status" value="1"/>
</dbReference>
<dbReference type="InterPro" id="IPR041233">
    <property type="entry name" value="Melibiase_C"/>
</dbReference>
<dbReference type="Pfam" id="PF17801">
    <property type="entry name" value="Melibiase_C"/>
    <property type="match status" value="1"/>
</dbReference>